<comment type="caution">
    <text evidence="7">The sequence shown here is derived from an EMBL/GenBank/DDBJ whole genome shotgun (WGS) entry which is preliminary data.</text>
</comment>
<dbReference type="InterPro" id="IPR013324">
    <property type="entry name" value="RNA_pol_sigma_r3/r4-like"/>
</dbReference>
<evidence type="ECO:0000259" key="6">
    <source>
        <dbReference type="Pfam" id="PF08281"/>
    </source>
</evidence>
<keyword evidence="4" id="KW-0804">Transcription</keyword>
<dbReference type="InterPro" id="IPR036388">
    <property type="entry name" value="WH-like_DNA-bd_sf"/>
</dbReference>
<dbReference type="Pfam" id="PF08281">
    <property type="entry name" value="Sigma70_r4_2"/>
    <property type="match status" value="1"/>
</dbReference>
<evidence type="ECO:0000256" key="3">
    <source>
        <dbReference type="ARBA" id="ARBA00023082"/>
    </source>
</evidence>
<dbReference type="RefSeq" id="WP_254093063.1">
    <property type="nucleotide sequence ID" value="NZ_JAHESC010000049.1"/>
</dbReference>
<dbReference type="PANTHER" id="PTHR43133:SF46">
    <property type="entry name" value="RNA POLYMERASE SIGMA-70 FACTOR ECF SUBFAMILY"/>
    <property type="match status" value="1"/>
</dbReference>
<protein>
    <submittedName>
        <fullName evidence="7">Sigma-70 family RNA polymerase sigma factor</fullName>
    </submittedName>
</protein>
<evidence type="ECO:0000256" key="2">
    <source>
        <dbReference type="ARBA" id="ARBA00023015"/>
    </source>
</evidence>
<evidence type="ECO:0000313" key="8">
    <source>
        <dbReference type="Proteomes" id="UP001319180"/>
    </source>
</evidence>
<evidence type="ECO:0000256" key="1">
    <source>
        <dbReference type="ARBA" id="ARBA00010641"/>
    </source>
</evidence>
<feature type="domain" description="RNA polymerase sigma factor 70 region 4 type 2" evidence="6">
    <location>
        <begin position="147"/>
        <end position="197"/>
    </location>
</feature>
<sequence length="207" mass="23921">MNLVPLKEDGIPAESFLFKHGTTVSEGEQVVWNALREGNRKALDYIFEKYVKLLYAYGGKITKDQGIVEDAIQDLFVELWQKHAVLGATDNIKFYLLKSLRRRITRRIAVDQRKLGDHALQEDYFREVESSRESTIIQQQTTVAQQEQLTRGIAELSDRQREAIYLKFYEKMSYEQLAEVLDISLTSTYKLIGKAVDALRKSVRIIS</sequence>
<evidence type="ECO:0000313" key="7">
    <source>
        <dbReference type="EMBL" id="MBT1689840.1"/>
    </source>
</evidence>
<proteinExistence type="inferred from homology"/>
<dbReference type="GO" id="GO:0003677">
    <property type="term" value="F:DNA binding"/>
    <property type="evidence" value="ECO:0007669"/>
    <property type="project" value="InterPro"/>
</dbReference>
<dbReference type="InterPro" id="IPR013325">
    <property type="entry name" value="RNA_pol_sigma_r2"/>
</dbReference>
<evidence type="ECO:0000256" key="4">
    <source>
        <dbReference type="ARBA" id="ARBA00023163"/>
    </source>
</evidence>
<keyword evidence="8" id="KW-1185">Reference proteome</keyword>
<dbReference type="SUPFAM" id="SSF88946">
    <property type="entry name" value="Sigma2 domain of RNA polymerase sigma factors"/>
    <property type="match status" value="1"/>
</dbReference>
<dbReference type="AlphaFoldDB" id="A0AAP2GKP6"/>
<dbReference type="PANTHER" id="PTHR43133">
    <property type="entry name" value="RNA POLYMERASE ECF-TYPE SIGMA FACTO"/>
    <property type="match status" value="1"/>
</dbReference>
<gene>
    <name evidence="7" type="ORF">KK078_24980</name>
</gene>
<dbReference type="GO" id="GO:0006352">
    <property type="term" value="P:DNA-templated transcription initiation"/>
    <property type="evidence" value="ECO:0007669"/>
    <property type="project" value="InterPro"/>
</dbReference>
<dbReference type="SUPFAM" id="SSF88659">
    <property type="entry name" value="Sigma3 and sigma4 domains of RNA polymerase sigma factors"/>
    <property type="match status" value="1"/>
</dbReference>
<feature type="domain" description="RNA polymerase sigma-70 region 2" evidence="5">
    <location>
        <begin position="46"/>
        <end position="111"/>
    </location>
</feature>
<dbReference type="InterPro" id="IPR014284">
    <property type="entry name" value="RNA_pol_sigma-70_dom"/>
</dbReference>
<name>A0AAP2GKP6_9BACT</name>
<dbReference type="Gene3D" id="1.10.10.10">
    <property type="entry name" value="Winged helix-like DNA-binding domain superfamily/Winged helix DNA-binding domain"/>
    <property type="match status" value="1"/>
</dbReference>
<keyword evidence="2" id="KW-0805">Transcription regulation</keyword>
<accession>A0AAP2GKP6</accession>
<dbReference type="InterPro" id="IPR013249">
    <property type="entry name" value="RNA_pol_sigma70_r4_t2"/>
</dbReference>
<comment type="similarity">
    <text evidence="1">Belongs to the sigma-70 factor family. ECF subfamily.</text>
</comment>
<dbReference type="Pfam" id="PF04542">
    <property type="entry name" value="Sigma70_r2"/>
    <property type="match status" value="1"/>
</dbReference>
<dbReference type="CDD" id="cd06171">
    <property type="entry name" value="Sigma70_r4"/>
    <property type="match status" value="1"/>
</dbReference>
<organism evidence="7 8">
    <name type="scientific">Dawidia soli</name>
    <dbReference type="NCBI Taxonomy" id="2782352"/>
    <lineage>
        <taxon>Bacteria</taxon>
        <taxon>Pseudomonadati</taxon>
        <taxon>Bacteroidota</taxon>
        <taxon>Cytophagia</taxon>
        <taxon>Cytophagales</taxon>
        <taxon>Chryseotaleaceae</taxon>
        <taxon>Dawidia</taxon>
    </lineage>
</organism>
<reference evidence="7 8" key="1">
    <citation type="submission" date="2021-05" db="EMBL/GenBank/DDBJ databases">
        <title>A Polyphasic approach of four new species of the genus Ohtaekwangia: Ohtaekwangia histidinii sp. nov., Ohtaekwangia cretensis sp. nov., Ohtaekwangia indiensis sp. nov., Ohtaekwangia reichenbachii sp. nov. from diverse environment.</title>
        <authorList>
            <person name="Octaviana S."/>
        </authorList>
    </citation>
    <scope>NUCLEOTIDE SEQUENCE [LARGE SCALE GENOMIC DNA]</scope>
    <source>
        <strain evidence="7 8">PWU37</strain>
    </source>
</reference>
<dbReference type="GO" id="GO:0016987">
    <property type="term" value="F:sigma factor activity"/>
    <property type="evidence" value="ECO:0007669"/>
    <property type="project" value="UniProtKB-KW"/>
</dbReference>
<keyword evidence="3" id="KW-0731">Sigma factor</keyword>
<dbReference type="NCBIfam" id="TIGR02937">
    <property type="entry name" value="sigma70-ECF"/>
    <property type="match status" value="1"/>
</dbReference>
<dbReference type="Proteomes" id="UP001319180">
    <property type="component" value="Unassembled WGS sequence"/>
</dbReference>
<dbReference type="InterPro" id="IPR039425">
    <property type="entry name" value="RNA_pol_sigma-70-like"/>
</dbReference>
<dbReference type="Gene3D" id="1.10.1740.10">
    <property type="match status" value="1"/>
</dbReference>
<evidence type="ECO:0000259" key="5">
    <source>
        <dbReference type="Pfam" id="PF04542"/>
    </source>
</evidence>
<dbReference type="EMBL" id="JAHESC010000049">
    <property type="protein sequence ID" value="MBT1689840.1"/>
    <property type="molecule type" value="Genomic_DNA"/>
</dbReference>
<dbReference type="InterPro" id="IPR007627">
    <property type="entry name" value="RNA_pol_sigma70_r2"/>
</dbReference>